<dbReference type="Gene3D" id="3.30.800.10">
    <property type="entry name" value="Phosphatidylinositol Phosphate Kinase II Beta"/>
    <property type="match status" value="1"/>
</dbReference>
<dbReference type="SUPFAM" id="SSF56104">
    <property type="entry name" value="SAICAR synthase-like"/>
    <property type="match status" value="1"/>
</dbReference>
<dbReference type="InterPro" id="IPR027484">
    <property type="entry name" value="PInositol-4-P-5-kinase_N"/>
</dbReference>
<keyword evidence="6 11" id="KW-0418">Kinase</keyword>
<protein>
    <recommendedName>
        <fullName evidence="2">1-phosphatidylinositol-4-phosphate 5-kinase</fullName>
        <ecNumber evidence="2">2.7.1.68</ecNumber>
    </recommendedName>
    <alternativeName>
        <fullName evidence="10">1-phosphatidylinositol 4-phosphate kinase</fullName>
    </alternativeName>
    <alternativeName>
        <fullName evidence="8">Diphosphoinositide kinase</fullName>
    </alternativeName>
    <alternativeName>
        <fullName evidence="9">PIP5K</fullName>
    </alternativeName>
</protein>
<dbReference type="EMBL" id="LK023324">
    <property type="protein sequence ID" value="CDS08086.1"/>
    <property type="molecule type" value="Genomic_DNA"/>
</dbReference>
<keyword evidence="5 11" id="KW-0547">Nucleotide-binding</keyword>
<comment type="catalytic activity">
    <reaction evidence="1">
        <text>a 1,2-diacyl-sn-glycero-3-phospho-(1D-myo-inositol 4-phosphate) + ATP = a 1,2-diacyl-sn-glycero-3-phospho-(1D-myo-inositol-4,5-bisphosphate) + ADP + H(+)</text>
        <dbReference type="Rhea" id="RHEA:14425"/>
        <dbReference type="ChEBI" id="CHEBI:15378"/>
        <dbReference type="ChEBI" id="CHEBI:30616"/>
        <dbReference type="ChEBI" id="CHEBI:58178"/>
        <dbReference type="ChEBI" id="CHEBI:58456"/>
        <dbReference type="ChEBI" id="CHEBI:456216"/>
        <dbReference type="EC" id="2.7.1.68"/>
    </reaction>
</comment>
<dbReference type="PROSITE" id="PS51455">
    <property type="entry name" value="PIPK"/>
    <property type="match status" value="1"/>
</dbReference>
<evidence type="ECO:0000256" key="2">
    <source>
        <dbReference type="ARBA" id="ARBA00012172"/>
    </source>
</evidence>
<keyword evidence="3" id="KW-0597">Phosphoprotein</keyword>
<evidence type="ECO:0000256" key="7">
    <source>
        <dbReference type="ARBA" id="ARBA00022840"/>
    </source>
</evidence>
<feature type="region of interest" description="Disordered" evidence="12">
    <location>
        <begin position="63"/>
        <end position="166"/>
    </location>
</feature>
<dbReference type="GO" id="GO:0016308">
    <property type="term" value="F:1-phosphatidylinositol-4-phosphate 5-kinase activity"/>
    <property type="evidence" value="ECO:0007669"/>
    <property type="project" value="UniProtKB-EC"/>
</dbReference>
<evidence type="ECO:0000313" key="14">
    <source>
        <dbReference type="EMBL" id="CDS08086.1"/>
    </source>
</evidence>
<evidence type="ECO:0000256" key="10">
    <source>
        <dbReference type="ARBA" id="ARBA00082306"/>
    </source>
</evidence>
<dbReference type="InterPro" id="IPR027483">
    <property type="entry name" value="PInositol-4-P-4/5-kinase_C_sf"/>
</dbReference>
<evidence type="ECO:0000256" key="8">
    <source>
        <dbReference type="ARBA" id="ARBA00078403"/>
    </source>
</evidence>
<dbReference type="GO" id="GO:0005886">
    <property type="term" value="C:plasma membrane"/>
    <property type="evidence" value="ECO:0007669"/>
    <property type="project" value="TreeGrafter"/>
</dbReference>
<dbReference type="InterPro" id="IPR002498">
    <property type="entry name" value="PInositol-4-P-4/5-kinase_core"/>
</dbReference>
<feature type="domain" description="PIPK" evidence="13">
    <location>
        <begin position="204"/>
        <end position="601"/>
    </location>
</feature>
<dbReference type="Gene3D" id="3.30.810.10">
    <property type="entry name" value="2-Layer Sandwich"/>
    <property type="match status" value="1"/>
</dbReference>
<dbReference type="AlphaFoldDB" id="A0A077WK15"/>
<gene>
    <name evidence="14" type="ORF">LRAMOSA02035</name>
</gene>
<evidence type="ECO:0000256" key="1">
    <source>
        <dbReference type="ARBA" id="ARBA00000444"/>
    </source>
</evidence>
<evidence type="ECO:0000259" key="13">
    <source>
        <dbReference type="PROSITE" id="PS51455"/>
    </source>
</evidence>
<dbReference type="GO" id="GO:0046854">
    <property type="term" value="P:phosphatidylinositol phosphate biosynthetic process"/>
    <property type="evidence" value="ECO:0007669"/>
    <property type="project" value="TreeGrafter"/>
</dbReference>
<evidence type="ECO:0000256" key="9">
    <source>
        <dbReference type="ARBA" id="ARBA00080374"/>
    </source>
</evidence>
<evidence type="ECO:0000256" key="12">
    <source>
        <dbReference type="SAM" id="MobiDB-lite"/>
    </source>
</evidence>
<feature type="compositionally biased region" description="Basic residues" evidence="12">
    <location>
        <begin position="147"/>
        <end position="161"/>
    </location>
</feature>
<proteinExistence type="predicted"/>
<evidence type="ECO:0000256" key="6">
    <source>
        <dbReference type="ARBA" id="ARBA00022777"/>
    </source>
</evidence>
<dbReference type="Pfam" id="PF01504">
    <property type="entry name" value="PIP5K"/>
    <property type="match status" value="1"/>
</dbReference>
<feature type="compositionally biased region" description="Polar residues" evidence="12">
    <location>
        <begin position="83"/>
        <end position="102"/>
    </location>
</feature>
<reference evidence="14" key="1">
    <citation type="journal article" date="2014" name="Genome Announc.">
        <title>De novo whole-genome sequence and genome annotation of Lichtheimia ramosa.</title>
        <authorList>
            <person name="Linde J."/>
            <person name="Schwartze V."/>
            <person name="Binder U."/>
            <person name="Lass-Florl C."/>
            <person name="Voigt K."/>
            <person name="Horn F."/>
        </authorList>
    </citation>
    <scope>NUCLEOTIDE SEQUENCE</scope>
    <source>
        <strain evidence="14">JMRC FSU:6197</strain>
    </source>
</reference>
<dbReference type="InterPro" id="IPR023610">
    <property type="entry name" value="PInositol-4/5-P-5/4-kinase"/>
</dbReference>
<dbReference type="CDD" id="cd17303">
    <property type="entry name" value="PIPKc_PIP5K_yeast_like"/>
    <property type="match status" value="1"/>
</dbReference>
<dbReference type="GO" id="GO:0005524">
    <property type="term" value="F:ATP binding"/>
    <property type="evidence" value="ECO:0007669"/>
    <property type="project" value="UniProtKB-UniRule"/>
</dbReference>
<dbReference type="OrthoDB" id="20783at2759"/>
<dbReference type="FunFam" id="3.30.800.10:FF:000009">
    <property type="entry name" value="Phosphatidylinositol 4-phosphate 5-kinase its3"/>
    <property type="match status" value="1"/>
</dbReference>
<keyword evidence="4 11" id="KW-0808">Transferase</keyword>
<dbReference type="EC" id="2.7.1.68" evidence="2"/>
<evidence type="ECO:0000256" key="4">
    <source>
        <dbReference type="ARBA" id="ARBA00022679"/>
    </source>
</evidence>
<dbReference type="SMART" id="SM00330">
    <property type="entry name" value="PIPKc"/>
    <property type="match status" value="1"/>
</dbReference>
<organism evidence="14">
    <name type="scientific">Lichtheimia ramosa</name>
    <dbReference type="NCBI Taxonomy" id="688394"/>
    <lineage>
        <taxon>Eukaryota</taxon>
        <taxon>Fungi</taxon>
        <taxon>Fungi incertae sedis</taxon>
        <taxon>Mucoromycota</taxon>
        <taxon>Mucoromycotina</taxon>
        <taxon>Mucoromycetes</taxon>
        <taxon>Mucorales</taxon>
        <taxon>Lichtheimiaceae</taxon>
        <taxon>Lichtheimia</taxon>
    </lineage>
</organism>
<dbReference type="PANTHER" id="PTHR23086:SF8">
    <property type="entry name" value="PHOSPHATIDYLINOSITOL 5-PHOSPHATE 4-KINASE, ISOFORM A"/>
    <property type="match status" value="1"/>
</dbReference>
<accession>A0A077WK15</accession>
<keyword evidence="7 11" id="KW-0067">ATP-binding</keyword>
<evidence type="ECO:0000256" key="5">
    <source>
        <dbReference type="ARBA" id="ARBA00022741"/>
    </source>
</evidence>
<evidence type="ECO:0000256" key="3">
    <source>
        <dbReference type="ARBA" id="ARBA00022553"/>
    </source>
</evidence>
<dbReference type="PANTHER" id="PTHR23086">
    <property type="entry name" value="PHOSPHATIDYLINOSITOL-4-PHOSPHATE 5-KINASE"/>
    <property type="match status" value="1"/>
</dbReference>
<name>A0A077WK15_9FUNG</name>
<sequence>MTSTSQQPFHTDFYTNKTNTFHIDRPVDTDFAKPAAAANGTPQPLYKLVDEPVSTTDSLVYEEGTQASSDFSPPVTPVPIKNRSPNSASDLHTKRSFTTSVVPANIPTPSSLEEDLSEESLQLKRHSTLHSVKESDSILNESGGRSLARHHTTGHASKKKPKPEIGISEEFAKELSARRRAFKRLSRRQEDFDDDRVMVGTRVDKDHRDYVLMYNMLTGIRIAVGRVSAKANRPVTDEDFAAAHKLAFNVTGDELTPGAKYDFKFKDYAPWAFRQLREQFGIDPADYLVSLTSKYILSELGSPGKSGSFFYYSRDYRFIIKTIHHSEHKYLRKILKDYHAHVMSNPDTLLCRYYGLHRVKQPRGRKIHFVVMGNVFPPNKDIHETYDLKGSLVGRLLPEEEIKKSKNAVMKDLNFQKNNRKLQMGPQKRKLFIGQLMRDVKLLVRLNIMDYSLLIGIHNLVRGNKDNIRDSTLQFFQPDTKRAERHASMLKRRQTKAQVVRKAIAQTNPERLDSSKLPEDPHERRNCIFYSDEGGFRSTDEQDQPTSALYYMGIIDILTPYDSKKKSEHFFKSMTQDKHAISAVEPLEYGNRFMGFMAKTLEYHNDIPHEYQMGTEHRRRLHF</sequence>
<evidence type="ECO:0000256" key="11">
    <source>
        <dbReference type="PROSITE-ProRule" id="PRU00781"/>
    </source>
</evidence>